<dbReference type="GO" id="GO:0005737">
    <property type="term" value="C:cytoplasm"/>
    <property type="evidence" value="ECO:0007669"/>
    <property type="project" value="TreeGrafter"/>
</dbReference>
<sequence>MPFNAANFSLRSSKLTTFNFGRTPESTPPRIHHNTISCSHIQASESLRHGSAKLVNTLSPNIFESLIPTTSTTSVTDVASPQPGITYSPQDRESVTIQRTLQCSLEEIKMTESQYLSALKTLNRDYFQKLIEDIKIEVPVPITNVCNILTHLIEYHGNMTRAFAEITDLDIHKRCSNYCRIIAENGINVHLYKWYCSQHKIIQDIFHSFQSTQLTTNKKCWQMMILTFDSWFKGWQNFNECQQSPRNKKDFSLMSLLQRPIDRITKYRLFMESILKNYIRLGYDTTEIQQSVDIVRLQLSKINCNLEEGCIPDNLSSLVNFLELKFQNYQLDSQFFGIPYLIGTCWVIYVENKTPKCQNVPIILFKSHILLLEYHYSQLLKFSIKFVIPVTKCYLDLEAQTSSHGLHTMYPYCVKLQFQIGYRKFEALLCWVVKSDYDIWIAELSVIIQFVNQSEEPLGASLDMIEYLYRIPPDMSPCDVQTSSPNFSREKENSYFNGCYLIEVQMDSGVANISDAAATSVWRFKGRYKNSYTIMFKLRDFSLNERHFKGLFSRGLSNHSSDASDNKFKDFLLKLYKKEKSTMDGLIIKTADCL</sequence>
<dbReference type="AlphaFoldDB" id="A0A367YPS5"/>
<protein>
    <recommendedName>
        <fullName evidence="1">DH domain-containing protein</fullName>
    </recommendedName>
</protein>
<dbReference type="STRING" id="5486.A0A367YPS5"/>
<accession>A0A367YPS5</accession>
<dbReference type="PROSITE" id="PS50010">
    <property type="entry name" value="DH_2"/>
    <property type="match status" value="1"/>
</dbReference>
<proteinExistence type="predicted"/>
<dbReference type="PANTHER" id="PTHR45818">
    <property type="entry name" value="PROTEIN VAV"/>
    <property type="match status" value="1"/>
</dbReference>
<dbReference type="InterPro" id="IPR000219">
    <property type="entry name" value="DH_dom"/>
</dbReference>
<name>A0A367YPS5_9ASCO</name>
<evidence type="ECO:0000313" key="2">
    <source>
        <dbReference type="EMBL" id="RCK67559.1"/>
    </source>
</evidence>
<gene>
    <name evidence="2" type="ORF">Cantr_02790</name>
</gene>
<reference evidence="2 3" key="1">
    <citation type="submission" date="2018-06" db="EMBL/GenBank/DDBJ databases">
        <title>Whole genome sequencing of Candida tropicalis (genome annotated by CSBL at Korea University).</title>
        <authorList>
            <person name="Ahn J."/>
        </authorList>
    </citation>
    <scope>NUCLEOTIDE SEQUENCE [LARGE SCALE GENOMIC DNA]</scope>
    <source>
        <strain evidence="2 3">ATCC 20962</strain>
    </source>
</reference>
<comment type="caution">
    <text evidence="2">The sequence shown here is derived from an EMBL/GenBank/DDBJ whole genome shotgun (WGS) entry which is preliminary data.</text>
</comment>
<dbReference type="Pfam" id="PF00621">
    <property type="entry name" value="RhoGEF"/>
    <property type="match status" value="1"/>
</dbReference>
<dbReference type="PANTHER" id="PTHR45818:SF3">
    <property type="entry name" value="PROTEIN VAV"/>
    <property type="match status" value="1"/>
</dbReference>
<evidence type="ECO:0000313" key="3">
    <source>
        <dbReference type="Proteomes" id="UP000253472"/>
    </source>
</evidence>
<evidence type="ECO:0000259" key="1">
    <source>
        <dbReference type="PROSITE" id="PS50010"/>
    </source>
</evidence>
<dbReference type="OrthoDB" id="8059989at2759"/>
<keyword evidence="3" id="KW-1185">Reference proteome</keyword>
<dbReference type="EMBL" id="QLNQ01000001">
    <property type="protein sequence ID" value="RCK67559.1"/>
    <property type="molecule type" value="Genomic_DNA"/>
</dbReference>
<dbReference type="Proteomes" id="UP000253472">
    <property type="component" value="Unassembled WGS sequence"/>
</dbReference>
<organism evidence="2 3">
    <name type="scientific">Candida viswanathii</name>
    <dbReference type="NCBI Taxonomy" id="5486"/>
    <lineage>
        <taxon>Eukaryota</taxon>
        <taxon>Fungi</taxon>
        <taxon>Dikarya</taxon>
        <taxon>Ascomycota</taxon>
        <taxon>Saccharomycotina</taxon>
        <taxon>Pichiomycetes</taxon>
        <taxon>Debaryomycetaceae</taxon>
        <taxon>Candida/Lodderomyces clade</taxon>
        <taxon>Candida</taxon>
    </lineage>
</organism>
<feature type="domain" description="DH" evidence="1">
    <location>
        <begin position="100"/>
        <end position="305"/>
    </location>
</feature>
<dbReference type="Gene3D" id="1.20.900.10">
    <property type="entry name" value="Dbl homology (DH) domain"/>
    <property type="match status" value="1"/>
</dbReference>
<dbReference type="SUPFAM" id="SSF48065">
    <property type="entry name" value="DBL homology domain (DH-domain)"/>
    <property type="match status" value="1"/>
</dbReference>
<dbReference type="GO" id="GO:0005085">
    <property type="term" value="F:guanyl-nucleotide exchange factor activity"/>
    <property type="evidence" value="ECO:0007669"/>
    <property type="project" value="InterPro"/>
</dbReference>
<dbReference type="InterPro" id="IPR035899">
    <property type="entry name" value="DBL_dom_sf"/>
</dbReference>